<dbReference type="InterPro" id="IPR004089">
    <property type="entry name" value="MCPsignal_dom"/>
</dbReference>
<organism evidence="14 15">
    <name type="scientific">Shewanella cyperi</name>
    <dbReference type="NCBI Taxonomy" id="2814292"/>
    <lineage>
        <taxon>Bacteria</taxon>
        <taxon>Pseudomonadati</taxon>
        <taxon>Pseudomonadota</taxon>
        <taxon>Gammaproteobacteria</taxon>
        <taxon>Alteromonadales</taxon>
        <taxon>Shewanellaceae</taxon>
        <taxon>Shewanella</taxon>
    </lineage>
</organism>
<dbReference type="SMART" id="SM00283">
    <property type="entry name" value="MA"/>
    <property type="match status" value="1"/>
</dbReference>
<evidence type="ECO:0000256" key="4">
    <source>
        <dbReference type="ARBA" id="ARBA00022500"/>
    </source>
</evidence>
<dbReference type="Gene3D" id="1.10.287.950">
    <property type="entry name" value="Methyl-accepting chemotaxis protein"/>
    <property type="match status" value="1"/>
</dbReference>
<accession>A0A975AKR3</accession>
<comment type="similarity">
    <text evidence="9">Belongs to the methyl-accepting chemotaxis (MCP) protein family.</text>
</comment>
<evidence type="ECO:0000256" key="7">
    <source>
        <dbReference type="ARBA" id="ARBA00023136"/>
    </source>
</evidence>
<evidence type="ECO:0000256" key="1">
    <source>
        <dbReference type="ARBA" id="ARBA00004651"/>
    </source>
</evidence>
<name>A0A975AKR3_9GAMM</name>
<gene>
    <name evidence="14" type="ORF">JYB88_15810</name>
</gene>
<sequence length="647" mass="70046">MLHLNRLKIKTVVAAGMAGALFLAMLFSTLIYIGQFSGMFYRATEEGLLPAQLGKATAEIDTELTKYLTMSEDLAKDHFVRQWQLQGEDEAQQAEIITFLKGFMDQQGVLAAFWISVSSGKYYTNEGVIKTLSRQNERDKWFYDFLARNNDREAALDTDESIGKLTVYINISVRDSAGRIIAIAGLGVDATKVSAIVNQANMGEFGYMFMLDEQGKFAAHKDRTLLNRPMDNMADFKPVQALLAKGQGGQKIVSSELFGDPVYLGSVQLPQMNWTLVGVMPKEEISSQINRVIFISVGVSLLIALFFIGLSFLLAGNVSKSILAVSNSLLTMSSKGGNLQLRLDDSLNNEVGMLAKGFNAIMGKIASLVDEIRQGGQAINTSVGLLNDLSQQTVAHATTQREQTEQVATAINQMGQTIAEVSSVAHRIAADTSSAVGDVHRTSDVMLNLAGTMEQLSTSMNGTQETVNELAMQAEAINSVVEVISSISEQTNLLALNAAIEAARAGEMGRGFAVVADEVRTLASRTQDSTSEIRGQIEKLQQAVGQTRRAIGDAAQQSAVLAGEAITATNSLKSVQEKFDDINQGNHQVAAATEEQASVVEHVNESAHVIADTAGQINDSAQQCFEEINHLQKQADRMSGLVKQFER</sequence>
<keyword evidence="15" id="KW-1185">Reference proteome</keyword>
<evidence type="ECO:0000256" key="5">
    <source>
        <dbReference type="ARBA" id="ARBA00022692"/>
    </source>
</evidence>
<evidence type="ECO:0000256" key="9">
    <source>
        <dbReference type="ARBA" id="ARBA00029447"/>
    </source>
</evidence>
<dbReference type="GO" id="GO:0006935">
    <property type="term" value="P:chemotaxis"/>
    <property type="evidence" value="ECO:0007669"/>
    <property type="project" value="UniProtKB-KW"/>
</dbReference>
<dbReference type="InterPro" id="IPR033479">
    <property type="entry name" value="dCache_1"/>
</dbReference>
<dbReference type="GO" id="GO:0007165">
    <property type="term" value="P:signal transduction"/>
    <property type="evidence" value="ECO:0007669"/>
    <property type="project" value="UniProtKB-KW"/>
</dbReference>
<keyword evidence="8 10" id="KW-0807">Transducer</keyword>
<feature type="transmembrane region" description="Helical" evidence="11">
    <location>
        <begin position="292"/>
        <end position="315"/>
    </location>
</feature>
<evidence type="ECO:0000256" key="11">
    <source>
        <dbReference type="SAM" id="Phobius"/>
    </source>
</evidence>
<evidence type="ECO:0000256" key="3">
    <source>
        <dbReference type="ARBA" id="ARBA00022481"/>
    </source>
</evidence>
<dbReference type="RefSeq" id="WP_207324724.1">
    <property type="nucleotide sequence ID" value="NZ_CP071504.1"/>
</dbReference>
<dbReference type="Proteomes" id="UP000663281">
    <property type="component" value="Chromosome"/>
</dbReference>
<dbReference type="GO" id="GO:0005886">
    <property type="term" value="C:plasma membrane"/>
    <property type="evidence" value="ECO:0007669"/>
    <property type="project" value="UniProtKB-SubCell"/>
</dbReference>
<dbReference type="Pfam" id="PF00015">
    <property type="entry name" value="MCPsignal"/>
    <property type="match status" value="1"/>
</dbReference>
<evidence type="ECO:0000313" key="15">
    <source>
        <dbReference type="Proteomes" id="UP000663281"/>
    </source>
</evidence>
<evidence type="ECO:0000256" key="6">
    <source>
        <dbReference type="ARBA" id="ARBA00022989"/>
    </source>
</evidence>
<dbReference type="Pfam" id="PF00672">
    <property type="entry name" value="HAMP"/>
    <property type="match status" value="1"/>
</dbReference>
<keyword evidence="5 11" id="KW-0812">Transmembrane</keyword>
<evidence type="ECO:0000256" key="10">
    <source>
        <dbReference type="PROSITE-ProRule" id="PRU00284"/>
    </source>
</evidence>
<keyword evidence="2" id="KW-1003">Cell membrane</keyword>
<reference evidence="14 15" key="1">
    <citation type="submission" date="2021-03" db="EMBL/GenBank/DDBJ databases">
        <title>Novel species identification of genus Shewanella.</title>
        <authorList>
            <person name="Liu G."/>
            <person name="Zhang Q."/>
        </authorList>
    </citation>
    <scope>NUCLEOTIDE SEQUENCE [LARGE SCALE GENOMIC DNA]</scope>
    <source>
        <strain evidence="14 15">FJAT-53726</strain>
    </source>
</reference>
<keyword evidence="3" id="KW-0488">Methylation</keyword>
<dbReference type="PANTHER" id="PTHR32089">
    <property type="entry name" value="METHYL-ACCEPTING CHEMOTAXIS PROTEIN MCPB"/>
    <property type="match status" value="1"/>
</dbReference>
<protein>
    <submittedName>
        <fullName evidence="14">Methyl-accepting chemotaxis protein</fullName>
    </submittedName>
</protein>
<dbReference type="CDD" id="cd12912">
    <property type="entry name" value="PDC2_MCP_like"/>
    <property type="match status" value="1"/>
</dbReference>
<evidence type="ECO:0000259" key="13">
    <source>
        <dbReference type="PROSITE" id="PS50885"/>
    </source>
</evidence>
<feature type="domain" description="HAMP" evidence="13">
    <location>
        <begin position="316"/>
        <end position="370"/>
    </location>
</feature>
<dbReference type="EMBL" id="CP071504">
    <property type="protein sequence ID" value="QSX29642.1"/>
    <property type="molecule type" value="Genomic_DNA"/>
</dbReference>
<dbReference type="PANTHER" id="PTHR32089:SF39">
    <property type="entry name" value="METHYL-ACCEPTING CHEMOTAXIS PROTEIN HLYB"/>
    <property type="match status" value="1"/>
</dbReference>
<keyword evidence="7 11" id="KW-0472">Membrane</keyword>
<dbReference type="SMART" id="SM00304">
    <property type="entry name" value="HAMP"/>
    <property type="match status" value="2"/>
</dbReference>
<dbReference type="AlphaFoldDB" id="A0A975AKR3"/>
<dbReference type="InterPro" id="IPR003660">
    <property type="entry name" value="HAMP_dom"/>
</dbReference>
<dbReference type="KEGG" id="scyp:JYB88_15810"/>
<evidence type="ECO:0000256" key="2">
    <source>
        <dbReference type="ARBA" id="ARBA00022475"/>
    </source>
</evidence>
<dbReference type="Pfam" id="PF02743">
    <property type="entry name" value="dCache_1"/>
    <property type="match status" value="1"/>
</dbReference>
<comment type="subcellular location">
    <subcellularLocation>
        <location evidence="1">Cell membrane</location>
        <topology evidence="1">Multi-pass membrane protein</topology>
    </subcellularLocation>
</comment>
<dbReference type="FunFam" id="1.10.287.950:FF:000001">
    <property type="entry name" value="Methyl-accepting chemotaxis sensory transducer"/>
    <property type="match status" value="1"/>
</dbReference>
<feature type="domain" description="Methyl-accepting transducer" evidence="12">
    <location>
        <begin position="375"/>
        <end position="611"/>
    </location>
</feature>
<dbReference type="Gene3D" id="3.30.450.20">
    <property type="entry name" value="PAS domain"/>
    <property type="match status" value="1"/>
</dbReference>
<evidence type="ECO:0000313" key="14">
    <source>
        <dbReference type="EMBL" id="QSX29642.1"/>
    </source>
</evidence>
<keyword evidence="4" id="KW-0145">Chemotaxis</keyword>
<evidence type="ECO:0000256" key="8">
    <source>
        <dbReference type="ARBA" id="ARBA00023224"/>
    </source>
</evidence>
<evidence type="ECO:0000259" key="12">
    <source>
        <dbReference type="PROSITE" id="PS50111"/>
    </source>
</evidence>
<dbReference type="PROSITE" id="PS50111">
    <property type="entry name" value="CHEMOTAXIS_TRANSDUC_2"/>
    <property type="match status" value="1"/>
</dbReference>
<proteinExistence type="inferred from homology"/>
<dbReference type="SUPFAM" id="SSF58104">
    <property type="entry name" value="Methyl-accepting chemotaxis protein (MCP) signaling domain"/>
    <property type="match status" value="1"/>
</dbReference>
<feature type="transmembrane region" description="Helical" evidence="11">
    <location>
        <begin position="12"/>
        <end position="33"/>
    </location>
</feature>
<dbReference type="PROSITE" id="PS50885">
    <property type="entry name" value="HAMP"/>
    <property type="match status" value="1"/>
</dbReference>
<keyword evidence="6 11" id="KW-1133">Transmembrane helix</keyword>